<keyword evidence="1" id="KW-0812">Transmembrane</keyword>
<comment type="caution">
    <text evidence="2">The sequence shown here is derived from an EMBL/GenBank/DDBJ whole genome shotgun (WGS) entry which is preliminary data.</text>
</comment>
<dbReference type="OrthoDB" id="1467285at2"/>
<dbReference type="AlphaFoldDB" id="A0A2W1NEG6"/>
<feature type="transmembrane region" description="Helical" evidence="1">
    <location>
        <begin position="33"/>
        <end position="57"/>
    </location>
</feature>
<dbReference type="RefSeq" id="WP_111061976.1">
    <property type="nucleotide sequence ID" value="NZ_JBHUCU010000002.1"/>
</dbReference>
<organism evidence="2 3">
    <name type="scientific">Putridiphycobacter roseus</name>
    <dbReference type="NCBI Taxonomy" id="2219161"/>
    <lineage>
        <taxon>Bacteria</taxon>
        <taxon>Pseudomonadati</taxon>
        <taxon>Bacteroidota</taxon>
        <taxon>Flavobacteriia</taxon>
        <taxon>Flavobacteriales</taxon>
        <taxon>Crocinitomicaceae</taxon>
        <taxon>Putridiphycobacter</taxon>
    </lineage>
</organism>
<sequence length="188" mass="22264">MALVRFDEKTLVQKIKTFIIGNEKPNWFTRLSVLIGFAIWFYYAIWHTLIFLSIAFIDQLKNPDLIRETYGKIGGKYSFNIRYQDMNWLTIDVIYIHAIVVLLLLLISLAGLVLIYRRKKWGYIIYFIGNLSIILFSFFFLGAAYFEEQISYFDKIMFLVVTIYFLIGMFFLKNTKATENPLKPQTQQ</sequence>
<proteinExistence type="predicted"/>
<keyword evidence="3" id="KW-1185">Reference proteome</keyword>
<protein>
    <submittedName>
        <fullName evidence="2">Uncharacterized protein</fullName>
    </submittedName>
</protein>
<evidence type="ECO:0000313" key="2">
    <source>
        <dbReference type="EMBL" id="PZE17825.1"/>
    </source>
</evidence>
<dbReference type="EMBL" id="QKSB01000002">
    <property type="protein sequence ID" value="PZE17825.1"/>
    <property type="molecule type" value="Genomic_DNA"/>
</dbReference>
<name>A0A2W1NEG6_9FLAO</name>
<accession>A0A2W1NEG6</accession>
<dbReference type="Proteomes" id="UP000249248">
    <property type="component" value="Unassembled WGS sequence"/>
</dbReference>
<feature type="transmembrane region" description="Helical" evidence="1">
    <location>
        <begin position="94"/>
        <end position="116"/>
    </location>
</feature>
<keyword evidence="1" id="KW-0472">Membrane</keyword>
<evidence type="ECO:0000313" key="3">
    <source>
        <dbReference type="Proteomes" id="UP000249248"/>
    </source>
</evidence>
<feature type="transmembrane region" description="Helical" evidence="1">
    <location>
        <begin position="123"/>
        <end position="146"/>
    </location>
</feature>
<reference evidence="2 3" key="1">
    <citation type="submission" date="2018-06" db="EMBL/GenBank/DDBJ databases">
        <title>The draft genome sequence of Crocinitomix sp. SM1701.</title>
        <authorList>
            <person name="Zhang X."/>
        </authorList>
    </citation>
    <scope>NUCLEOTIDE SEQUENCE [LARGE SCALE GENOMIC DNA]</scope>
    <source>
        <strain evidence="2 3">SM1701</strain>
    </source>
</reference>
<evidence type="ECO:0000256" key="1">
    <source>
        <dbReference type="SAM" id="Phobius"/>
    </source>
</evidence>
<keyword evidence="1" id="KW-1133">Transmembrane helix</keyword>
<gene>
    <name evidence="2" type="ORF">DNU06_04195</name>
</gene>
<feature type="transmembrane region" description="Helical" evidence="1">
    <location>
        <begin position="152"/>
        <end position="172"/>
    </location>
</feature>